<proteinExistence type="predicted"/>
<accession>A0A679J3F0</accession>
<evidence type="ECO:0000256" key="1">
    <source>
        <dbReference type="SAM" id="Phobius"/>
    </source>
</evidence>
<sequence length="119" mass="12913">MTRTLLRLSVFVILAILVVVTLSPIGLRPVVASANVERMSAYALFGFLLILAYPKRWYLGLVTGMAVAGLLEFGQELSPTRHARLGDFLVKAVAAAFGSLVAYLVLAAYARFERASSPR</sequence>
<evidence type="ECO:0008006" key="3">
    <source>
        <dbReference type="Google" id="ProtNLM"/>
    </source>
</evidence>
<keyword evidence="1" id="KW-1133">Transmembrane helix</keyword>
<gene>
    <name evidence="2" type="ORF">MBUL_01677</name>
</gene>
<protein>
    <recommendedName>
        <fullName evidence="3">VanZ-like domain-containing protein</fullName>
    </recommendedName>
</protein>
<name>A0A679J3F0_9HYPH</name>
<dbReference type="AlphaFoldDB" id="A0A679J3F0"/>
<feature type="transmembrane region" description="Helical" evidence="1">
    <location>
        <begin position="39"/>
        <end position="58"/>
    </location>
</feature>
<feature type="transmembrane region" description="Helical" evidence="1">
    <location>
        <begin position="6"/>
        <end position="27"/>
    </location>
</feature>
<feature type="transmembrane region" description="Helical" evidence="1">
    <location>
        <begin position="88"/>
        <end position="110"/>
    </location>
</feature>
<organism evidence="2">
    <name type="scientific">Methylobacterium bullatum</name>
    <dbReference type="NCBI Taxonomy" id="570505"/>
    <lineage>
        <taxon>Bacteria</taxon>
        <taxon>Pseudomonadati</taxon>
        <taxon>Pseudomonadota</taxon>
        <taxon>Alphaproteobacteria</taxon>
        <taxon>Hyphomicrobiales</taxon>
        <taxon>Methylobacteriaceae</taxon>
        <taxon>Methylobacterium</taxon>
    </lineage>
</organism>
<keyword evidence="1" id="KW-0472">Membrane</keyword>
<keyword evidence="1" id="KW-0812">Transmembrane</keyword>
<evidence type="ECO:0000313" key="2">
    <source>
        <dbReference type="EMBL" id="CAA2102422.1"/>
    </source>
</evidence>
<dbReference type="EMBL" id="LR743504">
    <property type="protein sequence ID" value="CAA2102422.1"/>
    <property type="molecule type" value="Genomic_DNA"/>
</dbReference>
<reference evidence="2" key="1">
    <citation type="submission" date="2019-12" db="EMBL/GenBank/DDBJ databases">
        <authorList>
            <person name="Cremers G."/>
        </authorList>
    </citation>
    <scope>NUCLEOTIDE SEQUENCE</scope>
    <source>
        <strain evidence="2">Mbul1</strain>
    </source>
</reference>